<keyword evidence="8 17" id="KW-0812">Transmembrane</keyword>
<dbReference type="EMBL" id="MH789729">
    <property type="protein sequence ID" value="AYW52267.1"/>
    <property type="molecule type" value="Genomic_DNA"/>
</dbReference>
<comment type="catalytic activity">
    <reaction evidence="16 17">
        <text>a ubiquinone + NADH + 5 H(+)(in) = a ubiquinol + NAD(+) + 4 H(+)(out)</text>
        <dbReference type="Rhea" id="RHEA:29091"/>
        <dbReference type="Rhea" id="RHEA-COMP:9565"/>
        <dbReference type="Rhea" id="RHEA-COMP:9566"/>
        <dbReference type="ChEBI" id="CHEBI:15378"/>
        <dbReference type="ChEBI" id="CHEBI:16389"/>
        <dbReference type="ChEBI" id="CHEBI:17976"/>
        <dbReference type="ChEBI" id="CHEBI:57540"/>
        <dbReference type="ChEBI" id="CHEBI:57945"/>
        <dbReference type="EC" id="7.1.1.2"/>
    </reaction>
</comment>
<dbReference type="GO" id="GO:0048039">
    <property type="term" value="F:ubiquinone binding"/>
    <property type="evidence" value="ECO:0007669"/>
    <property type="project" value="TreeGrafter"/>
</dbReference>
<organism evidence="20">
    <name type="scientific">Cassidinae sp. ACP-2018</name>
    <dbReference type="NCBI Taxonomy" id="2480630"/>
    <lineage>
        <taxon>Eukaryota</taxon>
        <taxon>Metazoa</taxon>
        <taxon>Ecdysozoa</taxon>
        <taxon>Arthropoda</taxon>
        <taxon>Hexapoda</taxon>
        <taxon>Insecta</taxon>
        <taxon>Pterygota</taxon>
        <taxon>Neoptera</taxon>
        <taxon>Endopterygota</taxon>
        <taxon>Coleoptera</taxon>
        <taxon>Polyphaga</taxon>
        <taxon>Cucujiformia</taxon>
        <taxon>Chrysomeloidea</taxon>
        <taxon>Chrysomelidae</taxon>
        <taxon>Cassidinae</taxon>
    </lineage>
</organism>
<gene>
    <name evidence="20" type="primary">nad4</name>
</gene>
<dbReference type="GO" id="GO:0003954">
    <property type="term" value="F:NADH dehydrogenase activity"/>
    <property type="evidence" value="ECO:0007669"/>
    <property type="project" value="TreeGrafter"/>
</dbReference>
<evidence type="ECO:0000256" key="5">
    <source>
        <dbReference type="ARBA" id="ARBA00021006"/>
    </source>
</evidence>
<feature type="transmembrane region" description="Helical" evidence="17">
    <location>
        <begin position="297"/>
        <end position="317"/>
    </location>
</feature>
<feature type="transmembrane region" description="Helical" evidence="17">
    <location>
        <begin position="326"/>
        <end position="348"/>
    </location>
</feature>
<dbReference type="PANTHER" id="PTHR43507">
    <property type="entry name" value="NADH-UBIQUINONE OXIDOREDUCTASE CHAIN 4"/>
    <property type="match status" value="1"/>
</dbReference>
<dbReference type="GO" id="GO:0015990">
    <property type="term" value="P:electron transport coupled proton transport"/>
    <property type="evidence" value="ECO:0007669"/>
    <property type="project" value="TreeGrafter"/>
</dbReference>
<keyword evidence="15 17" id="KW-0472">Membrane</keyword>
<feature type="transmembrane region" description="Helical" evidence="17">
    <location>
        <begin position="417"/>
        <end position="439"/>
    </location>
</feature>
<feature type="domain" description="NADH:ubiquinone oxidoreductase chain 4 N-terminal" evidence="19">
    <location>
        <begin position="1"/>
        <end position="99"/>
    </location>
</feature>
<evidence type="ECO:0000256" key="14">
    <source>
        <dbReference type="ARBA" id="ARBA00023128"/>
    </source>
</evidence>
<dbReference type="InterPro" id="IPR001750">
    <property type="entry name" value="ND/Mrp_TM"/>
</dbReference>
<evidence type="ECO:0000256" key="6">
    <source>
        <dbReference type="ARBA" id="ARBA00022448"/>
    </source>
</evidence>
<feature type="transmembrane region" description="Helical" evidence="17">
    <location>
        <begin position="53"/>
        <end position="71"/>
    </location>
</feature>
<evidence type="ECO:0000256" key="13">
    <source>
        <dbReference type="ARBA" id="ARBA00023075"/>
    </source>
</evidence>
<feature type="transmembrane region" description="Helical" evidence="17">
    <location>
        <begin position="206"/>
        <end position="227"/>
    </location>
</feature>
<keyword evidence="7 17" id="KW-0679">Respiratory chain</keyword>
<feature type="transmembrane region" description="Helical" evidence="17">
    <location>
        <begin position="268"/>
        <end position="291"/>
    </location>
</feature>
<geneLocation type="mitochondrion" evidence="20"/>
<comment type="subcellular location">
    <subcellularLocation>
        <location evidence="2 17">Mitochondrion membrane</location>
        <topology evidence="2 17">Multi-pass membrane protein</topology>
    </subcellularLocation>
</comment>
<evidence type="ECO:0000259" key="18">
    <source>
        <dbReference type="Pfam" id="PF00361"/>
    </source>
</evidence>
<feature type="transmembrane region" description="Helical" evidence="17">
    <location>
        <begin position="177"/>
        <end position="199"/>
    </location>
</feature>
<evidence type="ECO:0000256" key="17">
    <source>
        <dbReference type="RuleBase" id="RU003297"/>
    </source>
</evidence>
<name>A0A3G5FNS1_9CUCU</name>
<dbReference type="InterPro" id="IPR000260">
    <property type="entry name" value="NADH4_N"/>
</dbReference>
<evidence type="ECO:0000256" key="2">
    <source>
        <dbReference type="ARBA" id="ARBA00004225"/>
    </source>
</evidence>
<dbReference type="GO" id="GO:0031966">
    <property type="term" value="C:mitochondrial membrane"/>
    <property type="evidence" value="ECO:0007669"/>
    <property type="project" value="UniProtKB-SubCell"/>
</dbReference>
<evidence type="ECO:0000256" key="16">
    <source>
        <dbReference type="ARBA" id="ARBA00049551"/>
    </source>
</evidence>
<keyword evidence="13 17" id="KW-0830">Ubiquinone</keyword>
<keyword evidence="11 17" id="KW-1133">Transmembrane helix</keyword>
<evidence type="ECO:0000256" key="4">
    <source>
        <dbReference type="ARBA" id="ARBA00012944"/>
    </source>
</evidence>
<keyword evidence="10 17" id="KW-0249">Electron transport</keyword>
<feature type="transmembrane region" description="Helical" evidence="17">
    <location>
        <begin position="7"/>
        <end position="33"/>
    </location>
</feature>
<evidence type="ECO:0000256" key="1">
    <source>
        <dbReference type="ARBA" id="ARBA00003257"/>
    </source>
</evidence>
<feature type="domain" description="NADH:quinone oxidoreductase/Mrp antiporter transmembrane" evidence="18">
    <location>
        <begin position="103"/>
        <end position="385"/>
    </location>
</feature>
<dbReference type="GO" id="GO:0008137">
    <property type="term" value="F:NADH dehydrogenase (ubiquinone) activity"/>
    <property type="evidence" value="ECO:0007669"/>
    <property type="project" value="UniProtKB-UniRule"/>
</dbReference>
<dbReference type="PANTHER" id="PTHR43507:SF20">
    <property type="entry name" value="NADH-UBIQUINONE OXIDOREDUCTASE CHAIN 4"/>
    <property type="match status" value="1"/>
</dbReference>
<accession>A0A3G5FNS1</accession>
<feature type="transmembrane region" description="Helical" evidence="17">
    <location>
        <begin position="107"/>
        <end position="129"/>
    </location>
</feature>
<evidence type="ECO:0000256" key="3">
    <source>
        <dbReference type="ARBA" id="ARBA00009025"/>
    </source>
</evidence>
<sequence>MMKFVMYILFLIPLCFLDYYIFSLMLFTIFFLFSISHIFYGFTNLSYFMGVDNLSYLFVLLSLWVSGLMLVASSKIFNMNNYWSLFSFNVLILLFSLMIIFCSLNLFIFYLFFEISLIPLLFIIMGWGYQPERLMAGMYMMFYTLLFSLPMMVGVFYVYIMFSSLNYFELGFVQEKAIFILINLVFFVKIPMYMIHLWLPKAHVEAPVAGSMILAGLMLKLGGYGMIRLMKMFIYVSGLMNIYIMIFSLVGGVIISLVCMLQVDLKSLIAYSSVAHMSLVMGGILSLNLVGFLGANIMMIAHGLCSSGLFCLANIYYERFNSRSLYLVKGLINIFPSMTFLMFIFSVINMSAPPSINLLGEINLLISLISYSSFFMILLMLLSFFSAYYSIYLYSYSNHGLISSMSYSMISGTIREYILLVLHVYPLIMFILFSNVFIYL</sequence>
<keyword evidence="12 17" id="KW-0520">NAD</keyword>
<dbReference type="InterPro" id="IPR003918">
    <property type="entry name" value="NADH_UbQ_OxRdtase"/>
</dbReference>
<dbReference type="EC" id="7.1.1.2" evidence="4 17"/>
<evidence type="ECO:0000313" key="20">
    <source>
        <dbReference type="EMBL" id="AYW52267.1"/>
    </source>
</evidence>
<keyword evidence="14 17" id="KW-0496">Mitochondrion</keyword>
<protein>
    <recommendedName>
        <fullName evidence="5 17">NADH-ubiquinone oxidoreductase chain 4</fullName>
        <ecNumber evidence="4 17">7.1.1.2</ecNumber>
    </recommendedName>
</protein>
<reference evidence="20" key="1">
    <citation type="journal article" date="2015" name="Mol. Biol. Evol.">
        <title>Soup to Tree: The Phylogeny of Beetles Inferred by Mitochondrial Metagenomics of a Bornean Rainforest Sample.</title>
        <authorList>
            <person name="Crampton-Platt A."/>
            <person name="Timmermans M.J."/>
            <person name="Gimmel M.L."/>
            <person name="Kutty S.N."/>
            <person name="Cockerill T.D."/>
            <person name="Vun Khen C."/>
            <person name="Vogler A.P."/>
        </authorList>
    </citation>
    <scope>NUCLEOTIDE SEQUENCE</scope>
</reference>
<evidence type="ECO:0000256" key="11">
    <source>
        <dbReference type="ARBA" id="ARBA00022989"/>
    </source>
</evidence>
<comment type="function">
    <text evidence="17">Core subunit of the mitochondrial membrane respiratory chain NADH dehydrogenase (Complex I) which catalyzes electron transfer from NADH through the respiratory chain, using ubiquinone as an electron acceptor. Essential for the catalytic activity and assembly of complex I.</text>
</comment>
<keyword evidence="9" id="KW-1278">Translocase</keyword>
<evidence type="ECO:0000256" key="7">
    <source>
        <dbReference type="ARBA" id="ARBA00022660"/>
    </source>
</evidence>
<comment type="function">
    <text evidence="1">Core subunit of the mitochondrial membrane respiratory chain NADH dehydrogenase (Complex I) that is believed to belong to the minimal assembly required for catalysis. Complex I functions in the transfer of electrons from NADH to the respiratory chain. The immediate electron acceptor for the enzyme is believed to be ubiquinone.</text>
</comment>
<feature type="transmembrane region" description="Helical" evidence="17">
    <location>
        <begin position="83"/>
        <end position="101"/>
    </location>
</feature>
<evidence type="ECO:0000256" key="12">
    <source>
        <dbReference type="ARBA" id="ARBA00023027"/>
    </source>
</evidence>
<dbReference type="Pfam" id="PF00361">
    <property type="entry name" value="Proton_antipo_M"/>
    <property type="match status" value="1"/>
</dbReference>
<feature type="transmembrane region" description="Helical" evidence="17">
    <location>
        <begin position="368"/>
        <end position="396"/>
    </location>
</feature>
<evidence type="ECO:0000256" key="9">
    <source>
        <dbReference type="ARBA" id="ARBA00022967"/>
    </source>
</evidence>
<feature type="transmembrane region" description="Helical" evidence="17">
    <location>
        <begin position="233"/>
        <end position="261"/>
    </location>
</feature>
<dbReference type="Pfam" id="PF01059">
    <property type="entry name" value="Oxidored_q5_N"/>
    <property type="match status" value="1"/>
</dbReference>
<reference evidence="20" key="2">
    <citation type="submission" date="2018-08" db="EMBL/GenBank/DDBJ databases">
        <authorList>
            <person name="Prakash G."/>
            <person name="Vogler A.P."/>
        </authorList>
    </citation>
    <scope>NUCLEOTIDE SEQUENCE</scope>
</reference>
<feature type="transmembrane region" description="Helical" evidence="17">
    <location>
        <begin position="141"/>
        <end position="162"/>
    </location>
</feature>
<dbReference type="PRINTS" id="PR01437">
    <property type="entry name" value="NUOXDRDTASE4"/>
</dbReference>
<evidence type="ECO:0000256" key="15">
    <source>
        <dbReference type="ARBA" id="ARBA00023136"/>
    </source>
</evidence>
<keyword evidence="6 17" id="KW-0813">Transport</keyword>
<comment type="similarity">
    <text evidence="3 17">Belongs to the complex I subunit 4 family.</text>
</comment>
<dbReference type="GO" id="GO:0042773">
    <property type="term" value="P:ATP synthesis coupled electron transport"/>
    <property type="evidence" value="ECO:0007669"/>
    <property type="project" value="InterPro"/>
</dbReference>
<evidence type="ECO:0000256" key="8">
    <source>
        <dbReference type="ARBA" id="ARBA00022692"/>
    </source>
</evidence>
<evidence type="ECO:0000259" key="19">
    <source>
        <dbReference type="Pfam" id="PF01059"/>
    </source>
</evidence>
<evidence type="ECO:0000256" key="10">
    <source>
        <dbReference type="ARBA" id="ARBA00022982"/>
    </source>
</evidence>
<dbReference type="AlphaFoldDB" id="A0A3G5FNS1"/>
<proteinExistence type="inferred from homology"/>